<keyword evidence="2" id="KW-0966">Cell projection</keyword>
<dbReference type="InterPro" id="IPR006135">
    <property type="entry name" value="T3SS_substrate_exporter"/>
</dbReference>
<dbReference type="PANTHER" id="PTHR30531:SF12">
    <property type="entry name" value="FLAGELLAR BIOSYNTHETIC PROTEIN FLHB"/>
    <property type="match status" value="1"/>
</dbReference>
<keyword evidence="2" id="KW-0282">Flagellum</keyword>
<keyword evidence="2" id="KW-0969">Cilium</keyword>
<evidence type="ECO:0000313" key="3">
    <source>
        <dbReference type="Proteomes" id="UP000248259"/>
    </source>
</evidence>
<dbReference type="InterPro" id="IPR029025">
    <property type="entry name" value="T3SS_substrate_exporter_C"/>
</dbReference>
<dbReference type="Proteomes" id="UP000248259">
    <property type="component" value="Unassembled WGS sequence"/>
</dbReference>
<dbReference type="GO" id="GO:0009306">
    <property type="term" value="P:protein secretion"/>
    <property type="evidence" value="ECO:0007669"/>
    <property type="project" value="InterPro"/>
</dbReference>
<dbReference type="GO" id="GO:0005886">
    <property type="term" value="C:plasma membrane"/>
    <property type="evidence" value="ECO:0007669"/>
    <property type="project" value="TreeGrafter"/>
</dbReference>
<accession>A0A323UTD1</accession>
<protein>
    <submittedName>
        <fullName evidence="2">Flagellar protein</fullName>
    </submittedName>
</protein>
<dbReference type="Gene3D" id="3.40.1690.10">
    <property type="entry name" value="secretion proteins EscU"/>
    <property type="match status" value="1"/>
</dbReference>
<dbReference type="OrthoDB" id="5244399at2"/>
<evidence type="ECO:0000256" key="1">
    <source>
        <dbReference type="ARBA" id="ARBA00010690"/>
    </source>
</evidence>
<keyword evidence="3" id="KW-1185">Reference proteome</keyword>
<reference evidence="2 3" key="1">
    <citation type="submission" date="2018-06" db="EMBL/GenBank/DDBJ databases">
        <title>Azoarcus communis strain SWub3 genome.</title>
        <authorList>
            <person name="Zorraquino Salvo V."/>
            <person name="Toubiana D."/>
            <person name="Blumwald E."/>
        </authorList>
    </citation>
    <scope>NUCLEOTIDE SEQUENCE [LARGE SCALE GENOMIC DNA]</scope>
    <source>
        <strain evidence="2 3">SWub3</strain>
    </source>
</reference>
<comment type="caution">
    <text evidence="2">The sequence shown here is derived from an EMBL/GenBank/DDBJ whole genome shotgun (WGS) entry which is preliminary data.</text>
</comment>
<dbReference type="Pfam" id="PF01312">
    <property type="entry name" value="Bac_export_2"/>
    <property type="match status" value="1"/>
</dbReference>
<proteinExistence type="inferred from homology"/>
<dbReference type="AlphaFoldDB" id="A0A323UTD1"/>
<sequence>MSPEDDLPPVRGEAVALTYATGDAAPRVVAKGRGLIAQEIIERAREAGVYVHESPELVSLLMQVDLDERIPPQLYIVIAELLAWLYKIEAGNATTVPALELPPLPPTGST</sequence>
<dbReference type="SUPFAM" id="SSF160544">
    <property type="entry name" value="EscU C-terminal domain-like"/>
    <property type="match status" value="1"/>
</dbReference>
<organism evidence="2 3">
    <name type="scientific">Parazoarcus communis SWub3 = DSM 12120</name>
    <dbReference type="NCBI Taxonomy" id="1121029"/>
    <lineage>
        <taxon>Bacteria</taxon>
        <taxon>Pseudomonadati</taxon>
        <taxon>Pseudomonadota</taxon>
        <taxon>Betaproteobacteria</taxon>
        <taxon>Rhodocyclales</taxon>
        <taxon>Zoogloeaceae</taxon>
        <taxon>Parazoarcus</taxon>
    </lineage>
</organism>
<evidence type="ECO:0000313" key="2">
    <source>
        <dbReference type="EMBL" id="PZA15735.1"/>
    </source>
</evidence>
<dbReference type="PANTHER" id="PTHR30531">
    <property type="entry name" value="FLAGELLAR BIOSYNTHETIC PROTEIN FLHB"/>
    <property type="match status" value="1"/>
</dbReference>
<gene>
    <name evidence="2" type="ORF">DNK49_14790</name>
</gene>
<name>A0A323UTD1_9RHOO</name>
<comment type="similarity">
    <text evidence="1">Belongs to the type III secretion exporter family.</text>
</comment>
<dbReference type="EMBL" id="QKOE01000011">
    <property type="protein sequence ID" value="PZA15735.1"/>
    <property type="molecule type" value="Genomic_DNA"/>
</dbReference>